<feature type="transmembrane region" description="Helical" evidence="17">
    <location>
        <begin position="273"/>
        <end position="296"/>
    </location>
</feature>
<keyword evidence="8 17" id="KW-0812">Transmembrane</keyword>
<feature type="transmembrane region" description="Helical" evidence="17">
    <location>
        <begin position="342"/>
        <end position="361"/>
    </location>
</feature>
<keyword evidence="10 17" id="KW-0249">Electron transport</keyword>
<dbReference type="PANTHER" id="PTHR43507:SF20">
    <property type="entry name" value="NADH-UBIQUINONE OXIDOREDUCTASE CHAIN 4"/>
    <property type="match status" value="1"/>
</dbReference>
<comment type="catalytic activity">
    <reaction evidence="16 17">
        <text>a ubiquinone + NADH + 5 H(+)(in) = a ubiquinol + NAD(+) + 4 H(+)(out)</text>
        <dbReference type="Rhea" id="RHEA:29091"/>
        <dbReference type="Rhea" id="RHEA-COMP:9565"/>
        <dbReference type="Rhea" id="RHEA-COMP:9566"/>
        <dbReference type="ChEBI" id="CHEBI:15378"/>
        <dbReference type="ChEBI" id="CHEBI:16389"/>
        <dbReference type="ChEBI" id="CHEBI:17976"/>
        <dbReference type="ChEBI" id="CHEBI:57540"/>
        <dbReference type="ChEBI" id="CHEBI:57945"/>
        <dbReference type="EC" id="7.1.1.2"/>
    </reaction>
</comment>
<evidence type="ECO:0000256" key="5">
    <source>
        <dbReference type="ARBA" id="ARBA00021006"/>
    </source>
</evidence>
<comment type="similarity">
    <text evidence="3 17">Belongs to the complex I subunit 4 family.</text>
</comment>
<comment type="function">
    <text evidence="1">Core subunit of the mitochondrial membrane respiratory chain NADH dehydrogenase (Complex I) that is believed to belong to the minimal assembly required for catalysis. Complex I functions in the transfer of electrons from NADH to the respiratory chain. The immediate electron acceptor for the enzyme is believed to be ubiquinone.</text>
</comment>
<dbReference type="GO" id="GO:0003954">
    <property type="term" value="F:NADH dehydrogenase activity"/>
    <property type="evidence" value="ECO:0007669"/>
    <property type="project" value="TreeGrafter"/>
</dbReference>
<evidence type="ECO:0000256" key="13">
    <source>
        <dbReference type="ARBA" id="ARBA00023075"/>
    </source>
</evidence>
<evidence type="ECO:0000256" key="17">
    <source>
        <dbReference type="RuleBase" id="RU003297"/>
    </source>
</evidence>
<protein>
    <recommendedName>
        <fullName evidence="5 17">NADH-ubiquinone oxidoreductase chain 4</fullName>
        <ecNumber evidence="4 17">7.1.1.2</ecNumber>
    </recommendedName>
</protein>
<keyword evidence="12 17" id="KW-0520">NAD</keyword>
<sequence>MMKIISILILMLFKPSKLMFLLCMLIIMFLFLSFMIKHDQDCFLFYSGLFTDTLSFSLISLSVFIMILMVMSSMSNINVKVNSLYFSMLLTSLLICLIITFSTSNIIMFYIMFEASLIPTFMLILGWGNQPERSQAGMYMMIYTVMASLPLLVAFLIWSNNLSSTNMHIMYLYNSYWVTSNLWAFILIFAFSVKLPTYLVHLWLPKAHVEAPVAGSMILAAILLKLGGYGMLRMISKMSNMLLNLTPMLMSWSLTGGAMIAVFCVFQTDIKLLIALSSVAHMSMVMSGLLTFSYWGINGAQFIMIGHGFCSSGLFCIANMSYERMNTRSLFIMKGLQTSMPVMTMLWFMLCTSNMAAPPSLNLLGEMNSITAMFSWTHYTLLLLAMLVFLAAAYSLFLFSQTQHGKLPSKMLTLPPASLREWLTLLLHWIPLNLLIMNPQSIQLLISPYNL</sequence>
<dbReference type="Pfam" id="PF01059">
    <property type="entry name" value="Oxidored_q5_N"/>
    <property type="match status" value="1"/>
</dbReference>
<feature type="transmembrane region" description="Helical" evidence="17">
    <location>
        <begin position="302"/>
        <end position="322"/>
    </location>
</feature>
<gene>
    <name evidence="20" type="primary">nad4</name>
</gene>
<evidence type="ECO:0000259" key="19">
    <source>
        <dbReference type="Pfam" id="PF01059"/>
    </source>
</evidence>
<keyword evidence="9" id="KW-1278">Translocase</keyword>
<evidence type="ECO:0000256" key="8">
    <source>
        <dbReference type="ARBA" id="ARBA00022692"/>
    </source>
</evidence>
<dbReference type="GO" id="GO:0008137">
    <property type="term" value="F:NADH dehydrogenase (ubiquinone) activity"/>
    <property type="evidence" value="ECO:0007669"/>
    <property type="project" value="UniProtKB-UniRule"/>
</dbReference>
<evidence type="ECO:0000256" key="11">
    <source>
        <dbReference type="ARBA" id="ARBA00022989"/>
    </source>
</evidence>
<name>A0A221SE48_ARMVU</name>
<feature type="transmembrane region" description="Helical" evidence="17">
    <location>
        <begin position="83"/>
        <end position="101"/>
    </location>
</feature>
<keyword evidence="6 17" id="KW-0813">Transport</keyword>
<keyword evidence="14 17" id="KW-0496">Mitochondrion</keyword>
<dbReference type="GO" id="GO:0031966">
    <property type="term" value="C:mitochondrial membrane"/>
    <property type="evidence" value="ECO:0007669"/>
    <property type="project" value="UniProtKB-SubCell"/>
</dbReference>
<feature type="domain" description="NADH:ubiquinone oxidoreductase chain 4 N-terminal" evidence="19">
    <location>
        <begin position="2"/>
        <end position="100"/>
    </location>
</feature>
<evidence type="ECO:0000259" key="18">
    <source>
        <dbReference type="Pfam" id="PF00361"/>
    </source>
</evidence>
<dbReference type="PRINTS" id="PR01437">
    <property type="entry name" value="NUOXDRDTASE4"/>
</dbReference>
<evidence type="ECO:0000256" key="14">
    <source>
        <dbReference type="ARBA" id="ARBA00023128"/>
    </source>
</evidence>
<evidence type="ECO:0000256" key="7">
    <source>
        <dbReference type="ARBA" id="ARBA00022660"/>
    </source>
</evidence>
<feature type="transmembrane region" description="Helical" evidence="17">
    <location>
        <begin position="43"/>
        <end position="71"/>
    </location>
</feature>
<evidence type="ECO:0000256" key="4">
    <source>
        <dbReference type="ARBA" id="ARBA00012944"/>
    </source>
</evidence>
<dbReference type="EMBL" id="MF187613">
    <property type="protein sequence ID" value="ASN74437.1"/>
    <property type="molecule type" value="Genomic_DNA"/>
</dbReference>
<feature type="transmembrane region" description="Helical" evidence="17">
    <location>
        <begin position="107"/>
        <end position="128"/>
    </location>
</feature>
<dbReference type="InterPro" id="IPR001750">
    <property type="entry name" value="ND/Mrp_TM"/>
</dbReference>
<dbReference type="GO" id="GO:0042773">
    <property type="term" value="P:ATP synthesis coupled electron transport"/>
    <property type="evidence" value="ECO:0007669"/>
    <property type="project" value="InterPro"/>
</dbReference>
<feature type="transmembrane region" description="Helical" evidence="17">
    <location>
        <begin position="249"/>
        <end position="266"/>
    </location>
</feature>
<dbReference type="InterPro" id="IPR000260">
    <property type="entry name" value="NADH4_N"/>
</dbReference>
<feature type="transmembrane region" description="Helical" evidence="17">
    <location>
        <begin position="140"/>
        <end position="162"/>
    </location>
</feature>
<evidence type="ECO:0000256" key="2">
    <source>
        <dbReference type="ARBA" id="ARBA00004225"/>
    </source>
</evidence>
<dbReference type="Pfam" id="PF00361">
    <property type="entry name" value="Proton_antipo_M"/>
    <property type="match status" value="1"/>
</dbReference>
<reference evidence="20" key="1">
    <citation type="journal article" date="2017" name="Genetics">
        <title>Untangling Heteroplasmy, Structure, and Evolution of an Atypical Mitochondrial Genome by PacBio Sequencing.</title>
        <authorList>
            <person name="Peccoud J."/>
            <person name="Chebbi M.A."/>
            <person name="Cormier A."/>
            <person name="Moumen B."/>
            <person name="Gilbert C."/>
            <person name="Marcade I."/>
            <person name="Chandler C."/>
            <person name="Cordaux R."/>
        </authorList>
    </citation>
    <scope>NUCLEOTIDE SEQUENCE</scope>
    <source>
        <strain evidence="20">WXf</strain>
    </source>
</reference>
<comment type="subcellular location">
    <subcellularLocation>
        <location evidence="2 17">Mitochondrion membrane</location>
        <topology evidence="2 17">Multi-pass membrane protein</topology>
    </subcellularLocation>
</comment>
<keyword evidence="15 17" id="KW-0472">Membrane</keyword>
<feature type="transmembrane region" description="Helical" evidence="17">
    <location>
        <begin position="182"/>
        <end position="204"/>
    </location>
</feature>
<dbReference type="InterPro" id="IPR003918">
    <property type="entry name" value="NADH_UbQ_OxRdtase"/>
</dbReference>
<proteinExistence type="inferred from homology"/>
<feature type="transmembrane region" description="Helical" evidence="17">
    <location>
        <begin position="211"/>
        <end position="229"/>
    </location>
</feature>
<comment type="function">
    <text evidence="17">Core subunit of the mitochondrial membrane respiratory chain NADH dehydrogenase (Complex I) which catalyzes electron transfer from NADH through the respiratory chain, using ubiquinone as an electron acceptor. Essential for the catalytic activity and assembly of complex I.</text>
</comment>
<evidence type="ECO:0000313" key="20">
    <source>
        <dbReference type="EMBL" id="ASN74437.1"/>
    </source>
</evidence>
<evidence type="ECO:0000256" key="6">
    <source>
        <dbReference type="ARBA" id="ARBA00022448"/>
    </source>
</evidence>
<organism evidence="20">
    <name type="scientific">Armadillidium vulgare</name>
    <name type="common">Pillbug</name>
    <name type="synonym">Pill woodlouse</name>
    <dbReference type="NCBI Taxonomy" id="13347"/>
    <lineage>
        <taxon>Eukaryota</taxon>
        <taxon>Metazoa</taxon>
        <taxon>Ecdysozoa</taxon>
        <taxon>Arthropoda</taxon>
        <taxon>Crustacea</taxon>
        <taxon>Multicrustacea</taxon>
        <taxon>Malacostraca</taxon>
        <taxon>Eumalacostraca</taxon>
        <taxon>Peracarida</taxon>
        <taxon>Isopoda</taxon>
        <taxon>Oniscidea</taxon>
        <taxon>Crinocheta</taxon>
        <taxon>Armadillidiidae</taxon>
        <taxon>Armadillidium</taxon>
    </lineage>
</organism>
<dbReference type="GO" id="GO:0015990">
    <property type="term" value="P:electron transport coupled proton transport"/>
    <property type="evidence" value="ECO:0007669"/>
    <property type="project" value="TreeGrafter"/>
</dbReference>
<feature type="transmembrane region" description="Helical" evidence="17">
    <location>
        <begin position="381"/>
        <end position="401"/>
    </location>
</feature>
<evidence type="ECO:0000256" key="1">
    <source>
        <dbReference type="ARBA" id="ARBA00003257"/>
    </source>
</evidence>
<feature type="domain" description="NADH:quinone oxidoreductase/Mrp antiporter transmembrane" evidence="18">
    <location>
        <begin position="104"/>
        <end position="387"/>
    </location>
</feature>
<keyword evidence="13 17" id="KW-0830">Ubiquinone</keyword>
<evidence type="ECO:0000256" key="9">
    <source>
        <dbReference type="ARBA" id="ARBA00022967"/>
    </source>
</evidence>
<keyword evidence="7 17" id="KW-0679">Respiratory chain</keyword>
<evidence type="ECO:0000256" key="16">
    <source>
        <dbReference type="ARBA" id="ARBA00049551"/>
    </source>
</evidence>
<dbReference type="AlphaFoldDB" id="A0A221SE48"/>
<dbReference type="EC" id="7.1.1.2" evidence="4 17"/>
<evidence type="ECO:0000256" key="3">
    <source>
        <dbReference type="ARBA" id="ARBA00009025"/>
    </source>
</evidence>
<evidence type="ECO:0000256" key="10">
    <source>
        <dbReference type="ARBA" id="ARBA00022982"/>
    </source>
</evidence>
<keyword evidence="11 17" id="KW-1133">Transmembrane helix</keyword>
<accession>A0A221SE48</accession>
<dbReference type="PANTHER" id="PTHR43507">
    <property type="entry name" value="NADH-UBIQUINONE OXIDOREDUCTASE CHAIN 4"/>
    <property type="match status" value="1"/>
</dbReference>
<evidence type="ECO:0000256" key="12">
    <source>
        <dbReference type="ARBA" id="ARBA00023027"/>
    </source>
</evidence>
<dbReference type="GO" id="GO:0048039">
    <property type="term" value="F:ubiquinone binding"/>
    <property type="evidence" value="ECO:0007669"/>
    <property type="project" value="TreeGrafter"/>
</dbReference>
<evidence type="ECO:0000256" key="15">
    <source>
        <dbReference type="ARBA" id="ARBA00023136"/>
    </source>
</evidence>
<geneLocation type="mitochondrion" evidence="20"/>